<keyword evidence="2" id="KW-1185">Reference proteome</keyword>
<dbReference type="OMA" id="HMASTCT"/>
<dbReference type="Proteomes" id="UP000000304">
    <property type="component" value="Chromosome 3L"/>
</dbReference>
<dbReference type="HOGENOM" id="CLU_2429425_0_0_1"/>
<reference evidence="1 2" key="1">
    <citation type="journal article" date="2007" name="Nature">
        <title>Evolution of genes and genomes on the Drosophila phylogeny.</title>
        <authorList>
            <consortium name="Drosophila 12 Genomes Consortium"/>
            <person name="Clark A.G."/>
            <person name="Eisen M.B."/>
            <person name="Smith D.R."/>
            <person name="Bergman C.M."/>
            <person name="Oliver B."/>
            <person name="Markow T.A."/>
            <person name="Kaufman T.C."/>
            <person name="Kellis M."/>
            <person name="Gelbart W."/>
            <person name="Iyer V.N."/>
            <person name="Pollard D.A."/>
            <person name="Sackton T.B."/>
            <person name="Larracuente A.M."/>
            <person name="Singh N.D."/>
            <person name="Abad J.P."/>
            <person name="Abt D.N."/>
            <person name="Adryan B."/>
            <person name="Aguade M."/>
            <person name="Akashi H."/>
            <person name="Anderson W.W."/>
            <person name="Aquadro C.F."/>
            <person name="Ardell D.H."/>
            <person name="Arguello R."/>
            <person name="Artieri C.G."/>
            <person name="Barbash D.A."/>
            <person name="Barker D."/>
            <person name="Barsanti P."/>
            <person name="Batterham P."/>
            <person name="Batzoglou S."/>
            <person name="Begun D."/>
            <person name="Bhutkar A."/>
            <person name="Blanco E."/>
            <person name="Bosak S.A."/>
            <person name="Bradley R.K."/>
            <person name="Brand A.D."/>
            <person name="Brent M.R."/>
            <person name="Brooks A.N."/>
            <person name="Brown R.H."/>
            <person name="Butlin R.K."/>
            <person name="Caggese C."/>
            <person name="Calvi B.R."/>
            <person name="Bernardo de Carvalho A."/>
            <person name="Caspi A."/>
            <person name="Castrezana S."/>
            <person name="Celniker S.E."/>
            <person name="Chang J.L."/>
            <person name="Chapple C."/>
            <person name="Chatterji S."/>
            <person name="Chinwalla A."/>
            <person name="Civetta A."/>
            <person name="Clifton S.W."/>
            <person name="Comeron J.M."/>
            <person name="Costello J.C."/>
            <person name="Coyne J.A."/>
            <person name="Daub J."/>
            <person name="David R.G."/>
            <person name="Delcher A.L."/>
            <person name="Delehaunty K."/>
            <person name="Do C.B."/>
            <person name="Ebling H."/>
            <person name="Edwards K."/>
            <person name="Eickbush T."/>
            <person name="Evans J.D."/>
            <person name="Filipski A."/>
            <person name="Findeiss S."/>
            <person name="Freyhult E."/>
            <person name="Fulton L."/>
            <person name="Fulton R."/>
            <person name="Garcia A.C."/>
            <person name="Gardiner A."/>
            <person name="Garfield D.A."/>
            <person name="Garvin B.E."/>
            <person name="Gibson G."/>
            <person name="Gilbert D."/>
            <person name="Gnerre S."/>
            <person name="Godfrey J."/>
            <person name="Good R."/>
            <person name="Gotea V."/>
            <person name="Gravely B."/>
            <person name="Greenberg A.J."/>
            <person name="Griffiths-Jones S."/>
            <person name="Gross S."/>
            <person name="Guigo R."/>
            <person name="Gustafson E.A."/>
            <person name="Haerty W."/>
            <person name="Hahn M.W."/>
            <person name="Halligan D.L."/>
            <person name="Halpern A.L."/>
            <person name="Halter G.M."/>
            <person name="Han M.V."/>
            <person name="Heger A."/>
            <person name="Hillier L."/>
            <person name="Hinrichs A.S."/>
            <person name="Holmes I."/>
            <person name="Hoskins R.A."/>
            <person name="Hubisz M.J."/>
            <person name="Hultmark D."/>
            <person name="Huntley M.A."/>
            <person name="Jaffe D.B."/>
            <person name="Jagadeeshan S."/>
            <person name="Jeck W.R."/>
            <person name="Johnson J."/>
            <person name="Jones C.D."/>
            <person name="Jordan W.C."/>
            <person name="Karpen G.H."/>
            <person name="Kataoka E."/>
            <person name="Keightley P.D."/>
            <person name="Kheradpour P."/>
            <person name="Kirkness E.F."/>
            <person name="Koerich L.B."/>
            <person name="Kristiansen K."/>
            <person name="Kudrna D."/>
            <person name="Kulathinal R.J."/>
            <person name="Kumar S."/>
            <person name="Kwok R."/>
            <person name="Lander E."/>
            <person name="Langley C.H."/>
            <person name="Lapoint R."/>
            <person name="Lazzaro B.P."/>
            <person name="Lee S.J."/>
            <person name="Levesque L."/>
            <person name="Li R."/>
            <person name="Lin C.F."/>
            <person name="Lin M.F."/>
            <person name="Lindblad-Toh K."/>
            <person name="Llopart A."/>
            <person name="Long M."/>
            <person name="Low L."/>
            <person name="Lozovsky E."/>
            <person name="Lu J."/>
            <person name="Luo M."/>
            <person name="Machado C.A."/>
            <person name="Makalowski W."/>
            <person name="Marzo M."/>
            <person name="Matsuda M."/>
            <person name="Matzkin L."/>
            <person name="McAllister B."/>
            <person name="McBride C.S."/>
            <person name="McKernan B."/>
            <person name="McKernan K."/>
            <person name="Mendez-Lago M."/>
            <person name="Minx P."/>
            <person name="Mollenhauer M.U."/>
            <person name="Montooth K."/>
            <person name="Mount S.M."/>
            <person name="Mu X."/>
            <person name="Myers E."/>
            <person name="Negre B."/>
            <person name="Newfeld S."/>
            <person name="Nielsen R."/>
            <person name="Noor M.A."/>
            <person name="O'Grady P."/>
            <person name="Pachter L."/>
            <person name="Papaceit M."/>
            <person name="Parisi M.J."/>
            <person name="Parisi M."/>
            <person name="Parts L."/>
            <person name="Pedersen J.S."/>
            <person name="Pesole G."/>
            <person name="Phillippy A.M."/>
            <person name="Ponting C.P."/>
            <person name="Pop M."/>
            <person name="Porcelli D."/>
            <person name="Powell J.R."/>
            <person name="Prohaska S."/>
            <person name="Pruitt K."/>
            <person name="Puig M."/>
            <person name="Quesneville H."/>
            <person name="Ram K.R."/>
            <person name="Rand D."/>
            <person name="Rasmussen M.D."/>
            <person name="Reed L.K."/>
            <person name="Reenan R."/>
            <person name="Reily A."/>
            <person name="Remington K.A."/>
            <person name="Rieger T.T."/>
            <person name="Ritchie M.G."/>
            <person name="Robin C."/>
            <person name="Rogers Y.H."/>
            <person name="Rohde C."/>
            <person name="Rozas J."/>
            <person name="Rubenfield M.J."/>
            <person name="Ruiz A."/>
            <person name="Russo S."/>
            <person name="Salzberg S.L."/>
            <person name="Sanchez-Gracia A."/>
            <person name="Saranga D.J."/>
            <person name="Sato H."/>
            <person name="Schaeffer S.W."/>
            <person name="Schatz M.C."/>
            <person name="Schlenke T."/>
            <person name="Schwartz R."/>
            <person name="Segarra C."/>
            <person name="Singh R.S."/>
            <person name="Sirot L."/>
            <person name="Sirota M."/>
            <person name="Sisneros N.B."/>
            <person name="Smith C.D."/>
            <person name="Smith T.F."/>
            <person name="Spieth J."/>
            <person name="Stage D.E."/>
            <person name="Stark A."/>
            <person name="Stephan W."/>
            <person name="Strausberg R.L."/>
            <person name="Strempel S."/>
            <person name="Sturgill D."/>
            <person name="Sutton G."/>
            <person name="Sutton G.G."/>
            <person name="Tao W."/>
            <person name="Teichmann S."/>
            <person name="Tobari Y.N."/>
            <person name="Tomimura Y."/>
            <person name="Tsolas J.M."/>
            <person name="Valente V.L."/>
            <person name="Venter E."/>
            <person name="Venter J.C."/>
            <person name="Vicario S."/>
            <person name="Vieira F.G."/>
            <person name="Vilella A.J."/>
            <person name="Villasante A."/>
            <person name="Walenz B."/>
            <person name="Wang J."/>
            <person name="Wasserman M."/>
            <person name="Watts T."/>
            <person name="Wilson D."/>
            <person name="Wilson R.K."/>
            <person name="Wing R.A."/>
            <person name="Wolfner M.F."/>
            <person name="Wong A."/>
            <person name="Wong G.K."/>
            <person name="Wu C.I."/>
            <person name="Wu G."/>
            <person name="Yamamoto D."/>
            <person name="Yang H.P."/>
            <person name="Yang S.P."/>
            <person name="Yorke J.A."/>
            <person name="Yoshida K."/>
            <person name="Zdobnov E."/>
            <person name="Zhang P."/>
            <person name="Zhang Y."/>
            <person name="Zimin A.V."/>
            <person name="Baldwin J."/>
            <person name="Abdouelleil A."/>
            <person name="Abdulkadir J."/>
            <person name="Abebe A."/>
            <person name="Abera B."/>
            <person name="Abreu J."/>
            <person name="Acer S.C."/>
            <person name="Aftuck L."/>
            <person name="Alexander A."/>
            <person name="An P."/>
            <person name="Anderson E."/>
            <person name="Anderson S."/>
            <person name="Arachi H."/>
            <person name="Azer M."/>
            <person name="Bachantsang P."/>
            <person name="Barry A."/>
            <person name="Bayul T."/>
            <person name="Berlin A."/>
            <person name="Bessette D."/>
            <person name="Bloom T."/>
            <person name="Blye J."/>
            <person name="Boguslavskiy L."/>
            <person name="Bonnet C."/>
            <person name="Boukhgalter B."/>
            <person name="Bourzgui I."/>
            <person name="Brown A."/>
            <person name="Cahill P."/>
            <person name="Channer S."/>
            <person name="Cheshatsang Y."/>
            <person name="Chuda L."/>
            <person name="Citroen M."/>
            <person name="Collymore A."/>
            <person name="Cooke P."/>
            <person name="Costello M."/>
            <person name="D'Aco K."/>
            <person name="Daza R."/>
            <person name="De Haan G."/>
            <person name="DeGray S."/>
            <person name="DeMaso C."/>
            <person name="Dhargay N."/>
            <person name="Dooley K."/>
            <person name="Dooley E."/>
            <person name="Doricent M."/>
            <person name="Dorje P."/>
            <person name="Dorjee K."/>
            <person name="Dupes A."/>
            <person name="Elong R."/>
            <person name="Falk J."/>
            <person name="Farina A."/>
            <person name="Faro S."/>
            <person name="Ferguson D."/>
            <person name="Fisher S."/>
            <person name="Foley C.D."/>
            <person name="Franke A."/>
            <person name="Friedrich D."/>
            <person name="Gadbois L."/>
            <person name="Gearin G."/>
            <person name="Gearin C.R."/>
            <person name="Giannoukos G."/>
            <person name="Goode T."/>
            <person name="Graham J."/>
            <person name="Grandbois E."/>
            <person name="Grewal S."/>
            <person name="Gyaltsen K."/>
            <person name="Hafez N."/>
            <person name="Hagos B."/>
            <person name="Hall J."/>
            <person name="Henson C."/>
            <person name="Hollinger A."/>
            <person name="Honan T."/>
            <person name="Huard M.D."/>
            <person name="Hughes L."/>
            <person name="Hurhula B."/>
            <person name="Husby M.E."/>
            <person name="Kamat A."/>
            <person name="Kanga B."/>
            <person name="Kashin S."/>
            <person name="Khazanovich D."/>
            <person name="Kisner P."/>
            <person name="Lance K."/>
            <person name="Lara M."/>
            <person name="Lee W."/>
            <person name="Lennon N."/>
            <person name="Letendre F."/>
            <person name="LeVine R."/>
            <person name="Lipovsky A."/>
            <person name="Liu X."/>
            <person name="Liu J."/>
            <person name="Liu S."/>
            <person name="Lokyitsang T."/>
            <person name="Lokyitsang Y."/>
            <person name="Lubonja R."/>
            <person name="Lui A."/>
            <person name="MacDonald P."/>
            <person name="Magnisalis V."/>
            <person name="Maru K."/>
            <person name="Matthews C."/>
            <person name="McCusker W."/>
            <person name="McDonough S."/>
            <person name="Mehta T."/>
            <person name="Meldrim J."/>
            <person name="Meneus L."/>
            <person name="Mihai O."/>
            <person name="Mihalev A."/>
            <person name="Mihova T."/>
            <person name="Mittelman R."/>
            <person name="Mlenga V."/>
            <person name="Montmayeur A."/>
            <person name="Mulrain L."/>
            <person name="Navidi A."/>
            <person name="Naylor J."/>
            <person name="Negash T."/>
            <person name="Nguyen T."/>
            <person name="Nguyen N."/>
            <person name="Nicol R."/>
            <person name="Norbu C."/>
            <person name="Norbu N."/>
            <person name="Novod N."/>
            <person name="O'Neill B."/>
            <person name="Osman S."/>
            <person name="Markiewicz E."/>
            <person name="Oyono O.L."/>
            <person name="Patti C."/>
            <person name="Phunkhang P."/>
            <person name="Pierre F."/>
            <person name="Priest M."/>
            <person name="Raghuraman S."/>
            <person name="Rege F."/>
            <person name="Reyes R."/>
            <person name="Rise C."/>
            <person name="Rogov P."/>
            <person name="Ross K."/>
            <person name="Ryan E."/>
            <person name="Settipalli S."/>
            <person name="Shea T."/>
            <person name="Sherpa N."/>
            <person name="Shi L."/>
            <person name="Shih D."/>
            <person name="Sparrow T."/>
            <person name="Spaulding J."/>
            <person name="Stalker J."/>
            <person name="Stange-Thomann N."/>
            <person name="Stavropoulos S."/>
            <person name="Stone C."/>
            <person name="Strader C."/>
            <person name="Tesfaye S."/>
            <person name="Thomson T."/>
            <person name="Thoulutsang Y."/>
            <person name="Thoulutsang D."/>
            <person name="Topham K."/>
            <person name="Topping I."/>
            <person name="Tsamla T."/>
            <person name="Vassiliev H."/>
            <person name="Vo A."/>
            <person name="Wangchuk T."/>
            <person name="Wangdi T."/>
            <person name="Weiand M."/>
            <person name="Wilkinson J."/>
            <person name="Wilson A."/>
            <person name="Yadav S."/>
            <person name="Young G."/>
            <person name="Yu Q."/>
            <person name="Zembek L."/>
            <person name="Zhong D."/>
            <person name="Zimmer A."/>
            <person name="Zwirko Z."/>
            <person name="Jaffe D.B."/>
            <person name="Alvarez P."/>
            <person name="Brockman W."/>
            <person name="Butler J."/>
            <person name="Chin C."/>
            <person name="Gnerre S."/>
            <person name="Grabherr M."/>
            <person name="Kleber M."/>
            <person name="Mauceli E."/>
            <person name="MacCallum I."/>
        </authorList>
    </citation>
    <scope>NUCLEOTIDE SEQUENCE [LARGE SCALE GENOMIC DNA]</scope>
    <source>
        <strain evidence="2">white501</strain>
    </source>
</reference>
<name>B4QJL6_DROSI</name>
<sequence>MNNSSVQMIFGGNRKKDKLVKQNVRLSSLLSEKCLSLHVKIAISIHMASTCTGTGQQHMSGDTYNPPVVEHPMASVLRPLSNEPDDSFVHA</sequence>
<dbReference type="EMBL" id="CM000363">
    <property type="protein sequence ID" value="EDX11316.1"/>
    <property type="molecule type" value="Genomic_DNA"/>
</dbReference>
<evidence type="ECO:0000313" key="1">
    <source>
        <dbReference type="EMBL" id="EDX11316.1"/>
    </source>
</evidence>
<protein>
    <submittedName>
        <fullName evidence="1">GD14924</fullName>
    </submittedName>
</protein>
<accession>B4QJL6</accession>
<proteinExistence type="predicted"/>
<evidence type="ECO:0000313" key="2">
    <source>
        <dbReference type="Proteomes" id="UP000000304"/>
    </source>
</evidence>
<organism evidence="1 2">
    <name type="scientific">Drosophila simulans</name>
    <name type="common">Fruit fly</name>
    <dbReference type="NCBI Taxonomy" id="7240"/>
    <lineage>
        <taxon>Eukaryota</taxon>
        <taxon>Metazoa</taxon>
        <taxon>Ecdysozoa</taxon>
        <taxon>Arthropoda</taxon>
        <taxon>Hexapoda</taxon>
        <taxon>Insecta</taxon>
        <taxon>Pterygota</taxon>
        <taxon>Neoptera</taxon>
        <taxon>Endopterygota</taxon>
        <taxon>Diptera</taxon>
        <taxon>Brachycera</taxon>
        <taxon>Muscomorpha</taxon>
        <taxon>Ephydroidea</taxon>
        <taxon>Drosophilidae</taxon>
        <taxon>Drosophila</taxon>
        <taxon>Sophophora</taxon>
    </lineage>
</organism>
<dbReference type="AlphaFoldDB" id="B4QJL6"/>
<gene>
    <name evidence="1" type="primary">Dsim\GD14924</name>
    <name evidence="1" type="ORF">Dsim_GD14924</name>
</gene>